<dbReference type="PROSITE" id="PS50932">
    <property type="entry name" value="HTH_LACI_2"/>
    <property type="match status" value="1"/>
</dbReference>
<proteinExistence type="predicted"/>
<evidence type="ECO:0000256" key="3">
    <source>
        <dbReference type="ARBA" id="ARBA00023163"/>
    </source>
</evidence>
<protein>
    <submittedName>
        <fullName evidence="5">LacI family transcriptional regulator</fullName>
    </submittedName>
</protein>
<reference evidence="5" key="1">
    <citation type="submission" date="2021-01" db="EMBL/GenBank/DDBJ databases">
        <title>Whole genome shotgun sequence of Rugosimonospora africana NBRC 104875.</title>
        <authorList>
            <person name="Komaki H."/>
            <person name="Tamura T."/>
        </authorList>
    </citation>
    <scope>NUCLEOTIDE SEQUENCE</scope>
    <source>
        <strain evidence="5">NBRC 104875</strain>
    </source>
</reference>
<keyword evidence="1" id="KW-0805">Transcription regulation</keyword>
<dbReference type="Pfam" id="PF00356">
    <property type="entry name" value="LacI"/>
    <property type="match status" value="1"/>
</dbReference>
<dbReference type="GO" id="GO:0003700">
    <property type="term" value="F:DNA-binding transcription factor activity"/>
    <property type="evidence" value="ECO:0007669"/>
    <property type="project" value="TreeGrafter"/>
</dbReference>
<dbReference type="InterPro" id="IPR010982">
    <property type="entry name" value="Lambda_DNA-bd_dom_sf"/>
</dbReference>
<evidence type="ECO:0000259" key="4">
    <source>
        <dbReference type="PROSITE" id="PS50932"/>
    </source>
</evidence>
<dbReference type="PANTHER" id="PTHR30146">
    <property type="entry name" value="LACI-RELATED TRANSCRIPTIONAL REPRESSOR"/>
    <property type="match status" value="1"/>
</dbReference>
<evidence type="ECO:0000256" key="1">
    <source>
        <dbReference type="ARBA" id="ARBA00023015"/>
    </source>
</evidence>
<dbReference type="SUPFAM" id="SSF47413">
    <property type="entry name" value="lambda repressor-like DNA-binding domains"/>
    <property type="match status" value="1"/>
</dbReference>
<keyword evidence="3" id="KW-0804">Transcription</keyword>
<sequence>MASDASENISTSARRPTLATVASAAGVSMPTVSKVLNGRLDVSAATRAKVEQAIRDLRYVPVAGRARSEERFVEIVFDDLLNPYAAEIINGAADAGLGEGVTVIPKRHTGDTPREWARRVSASGRDGIIIVTSVLTSEQIARFREAGLPMVVIDTVNLPSAEFTSIGSTNFTGGVAATDHLLKLGHRRIGHISGPLTLACSVARRHGYRAALDRAGIYDPIEAMGWFSYDTGVREASTWLGRPERPTAIFAGSDQIAFGVMEAARLAGLRVPEDLSVVGFDDTYAAASTSPPLTTVHQPLKEMGELAVRTLMRLRAGEPVASHHVELATRLEVRASTAPVR</sequence>
<keyword evidence="2" id="KW-0238">DNA-binding</keyword>
<dbReference type="Gene3D" id="3.40.50.2300">
    <property type="match status" value="2"/>
</dbReference>
<dbReference type="InterPro" id="IPR046335">
    <property type="entry name" value="LacI/GalR-like_sensor"/>
</dbReference>
<dbReference type="GO" id="GO:0000976">
    <property type="term" value="F:transcription cis-regulatory region binding"/>
    <property type="evidence" value="ECO:0007669"/>
    <property type="project" value="TreeGrafter"/>
</dbReference>
<evidence type="ECO:0000313" key="5">
    <source>
        <dbReference type="EMBL" id="GIH18816.1"/>
    </source>
</evidence>
<dbReference type="Gene3D" id="1.10.260.40">
    <property type="entry name" value="lambda repressor-like DNA-binding domains"/>
    <property type="match status" value="1"/>
</dbReference>
<dbReference type="RefSeq" id="WP_239134205.1">
    <property type="nucleotide sequence ID" value="NZ_BONZ01000073.1"/>
</dbReference>
<dbReference type="InterPro" id="IPR000843">
    <property type="entry name" value="HTH_LacI"/>
</dbReference>
<dbReference type="EMBL" id="BONZ01000073">
    <property type="protein sequence ID" value="GIH18816.1"/>
    <property type="molecule type" value="Genomic_DNA"/>
</dbReference>
<dbReference type="Proteomes" id="UP000642748">
    <property type="component" value="Unassembled WGS sequence"/>
</dbReference>
<comment type="caution">
    <text evidence="5">The sequence shown here is derived from an EMBL/GenBank/DDBJ whole genome shotgun (WGS) entry which is preliminary data.</text>
</comment>
<dbReference type="PANTHER" id="PTHR30146:SF153">
    <property type="entry name" value="LACTOSE OPERON REPRESSOR"/>
    <property type="match status" value="1"/>
</dbReference>
<evidence type="ECO:0000313" key="6">
    <source>
        <dbReference type="Proteomes" id="UP000642748"/>
    </source>
</evidence>
<dbReference type="AlphaFoldDB" id="A0A8J3R262"/>
<name>A0A8J3R262_9ACTN</name>
<dbReference type="Pfam" id="PF13377">
    <property type="entry name" value="Peripla_BP_3"/>
    <property type="match status" value="1"/>
</dbReference>
<dbReference type="SMART" id="SM00354">
    <property type="entry name" value="HTH_LACI"/>
    <property type="match status" value="1"/>
</dbReference>
<dbReference type="CDD" id="cd01392">
    <property type="entry name" value="HTH_LacI"/>
    <property type="match status" value="1"/>
</dbReference>
<evidence type="ECO:0000256" key="2">
    <source>
        <dbReference type="ARBA" id="ARBA00023125"/>
    </source>
</evidence>
<organism evidence="5 6">
    <name type="scientific">Rugosimonospora africana</name>
    <dbReference type="NCBI Taxonomy" id="556532"/>
    <lineage>
        <taxon>Bacteria</taxon>
        <taxon>Bacillati</taxon>
        <taxon>Actinomycetota</taxon>
        <taxon>Actinomycetes</taxon>
        <taxon>Micromonosporales</taxon>
        <taxon>Micromonosporaceae</taxon>
        <taxon>Rugosimonospora</taxon>
    </lineage>
</organism>
<dbReference type="InterPro" id="IPR028082">
    <property type="entry name" value="Peripla_BP_I"/>
</dbReference>
<dbReference type="SUPFAM" id="SSF53822">
    <property type="entry name" value="Periplasmic binding protein-like I"/>
    <property type="match status" value="1"/>
</dbReference>
<keyword evidence="6" id="KW-1185">Reference proteome</keyword>
<gene>
    <name evidence="5" type="ORF">Raf01_69880</name>
</gene>
<accession>A0A8J3R262</accession>
<feature type="domain" description="HTH lacI-type" evidence="4">
    <location>
        <begin position="16"/>
        <end position="68"/>
    </location>
</feature>